<dbReference type="Proteomes" id="UP000623467">
    <property type="component" value="Unassembled WGS sequence"/>
</dbReference>
<evidence type="ECO:0000313" key="4">
    <source>
        <dbReference type="Proteomes" id="UP000623467"/>
    </source>
</evidence>
<dbReference type="OrthoDB" id="5389493at2759"/>
<dbReference type="PANTHER" id="PTHR42109:SF2">
    <property type="entry name" value="INTEGRAL MEMBRANE PROTEIN"/>
    <property type="match status" value="1"/>
</dbReference>
<protein>
    <recommendedName>
        <fullName evidence="2">DUF7702 domain-containing protein</fullName>
    </recommendedName>
</protein>
<feature type="transmembrane region" description="Helical" evidence="1">
    <location>
        <begin position="59"/>
        <end position="82"/>
    </location>
</feature>
<dbReference type="InterPro" id="IPR056119">
    <property type="entry name" value="DUF7702"/>
</dbReference>
<dbReference type="Pfam" id="PF24800">
    <property type="entry name" value="DUF7702"/>
    <property type="match status" value="1"/>
</dbReference>
<gene>
    <name evidence="3" type="ORF">MSAN_00950400</name>
</gene>
<dbReference type="AlphaFoldDB" id="A0A8H6YXA3"/>
<organism evidence="3 4">
    <name type="scientific">Mycena sanguinolenta</name>
    <dbReference type="NCBI Taxonomy" id="230812"/>
    <lineage>
        <taxon>Eukaryota</taxon>
        <taxon>Fungi</taxon>
        <taxon>Dikarya</taxon>
        <taxon>Basidiomycota</taxon>
        <taxon>Agaricomycotina</taxon>
        <taxon>Agaricomycetes</taxon>
        <taxon>Agaricomycetidae</taxon>
        <taxon>Agaricales</taxon>
        <taxon>Marasmiineae</taxon>
        <taxon>Mycenaceae</taxon>
        <taxon>Mycena</taxon>
    </lineage>
</organism>
<keyword evidence="1" id="KW-0472">Membrane</keyword>
<keyword evidence="1" id="KW-0812">Transmembrane</keyword>
<dbReference type="EMBL" id="JACAZH010000006">
    <property type="protein sequence ID" value="KAF7366917.1"/>
    <property type="molecule type" value="Genomic_DNA"/>
</dbReference>
<sequence>MSAADAQDRTTALFMKKRPAWQLELRLRLSFRTNSIPYNSRLQLGSISTMSSFDYATAFGYHSIPAAVVFAVVYLPLLAWFIRQSIKNTTYVYISLSIFCLIRVVAFVLRAILIASKSLGENLGVFIADEVMFGVGFFALLYSAFTLVLDREIVSGAPPVDYGALKILRNRRLFRIVLIVGVVLGIMGTNDSTSSNPSTASTGKNLRRASLIIFLVLTLIQALQTGLAFTQQSRRVPSRYWADRHGKYVLALISLFLVVREVFLVATISNFTRQNEEVLWYPFVALPEVLAVMCYSMSGLVPARADLQASKDMEYGYGM</sequence>
<feature type="transmembrane region" description="Helical" evidence="1">
    <location>
        <begin position="249"/>
        <end position="268"/>
    </location>
</feature>
<name>A0A8H6YXA3_9AGAR</name>
<feature type="transmembrane region" description="Helical" evidence="1">
    <location>
        <begin position="91"/>
        <end position="113"/>
    </location>
</feature>
<dbReference type="PANTHER" id="PTHR42109">
    <property type="entry name" value="UNPLACED GENOMIC SCAFFOLD UM_SCAF_CONTIG_1.265, WHOLE GENOME SHOTGUN SEQUENCE"/>
    <property type="match status" value="1"/>
</dbReference>
<accession>A0A8H6YXA3</accession>
<proteinExistence type="predicted"/>
<evidence type="ECO:0000259" key="2">
    <source>
        <dbReference type="Pfam" id="PF24800"/>
    </source>
</evidence>
<feature type="transmembrane region" description="Helical" evidence="1">
    <location>
        <begin position="209"/>
        <end position="229"/>
    </location>
</feature>
<evidence type="ECO:0000313" key="3">
    <source>
        <dbReference type="EMBL" id="KAF7366917.1"/>
    </source>
</evidence>
<keyword evidence="1" id="KW-1133">Transmembrane helix</keyword>
<keyword evidence="4" id="KW-1185">Reference proteome</keyword>
<evidence type="ECO:0000256" key="1">
    <source>
        <dbReference type="SAM" id="Phobius"/>
    </source>
</evidence>
<feature type="domain" description="DUF7702" evidence="2">
    <location>
        <begin position="68"/>
        <end position="299"/>
    </location>
</feature>
<feature type="transmembrane region" description="Helical" evidence="1">
    <location>
        <begin position="173"/>
        <end position="189"/>
    </location>
</feature>
<reference evidence="3" key="1">
    <citation type="submission" date="2020-05" db="EMBL/GenBank/DDBJ databases">
        <title>Mycena genomes resolve the evolution of fungal bioluminescence.</title>
        <authorList>
            <person name="Tsai I.J."/>
        </authorList>
    </citation>
    <scope>NUCLEOTIDE SEQUENCE</scope>
    <source>
        <strain evidence="3">160909Yilan</strain>
    </source>
</reference>
<comment type="caution">
    <text evidence="3">The sequence shown here is derived from an EMBL/GenBank/DDBJ whole genome shotgun (WGS) entry which is preliminary data.</text>
</comment>
<feature type="transmembrane region" description="Helical" evidence="1">
    <location>
        <begin position="125"/>
        <end position="149"/>
    </location>
</feature>
<feature type="transmembrane region" description="Helical" evidence="1">
    <location>
        <begin position="280"/>
        <end position="303"/>
    </location>
</feature>